<proteinExistence type="inferred from homology"/>
<evidence type="ECO:0000313" key="3">
    <source>
        <dbReference type="Proteomes" id="UP001524547"/>
    </source>
</evidence>
<dbReference type="PANTHER" id="PTHR46230">
    <property type="match status" value="1"/>
</dbReference>
<protein>
    <submittedName>
        <fullName evidence="2">BolA family transcriptional regulator</fullName>
    </submittedName>
</protein>
<gene>
    <name evidence="2" type="ORF">NFI88_07560</name>
</gene>
<evidence type="ECO:0000313" key="2">
    <source>
        <dbReference type="EMBL" id="MCQ8240698.1"/>
    </source>
</evidence>
<comment type="similarity">
    <text evidence="1">Belongs to the BolA/IbaG family.</text>
</comment>
<dbReference type="SUPFAM" id="SSF82657">
    <property type="entry name" value="BolA-like"/>
    <property type="match status" value="1"/>
</dbReference>
<organism evidence="2 3">
    <name type="scientific">Rhizosaccharibacter radicis</name>
    <dbReference type="NCBI Taxonomy" id="2782605"/>
    <lineage>
        <taxon>Bacteria</taxon>
        <taxon>Pseudomonadati</taxon>
        <taxon>Pseudomonadota</taxon>
        <taxon>Alphaproteobacteria</taxon>
        <taxon>Acetobacterales</taxon>
        <taxon>Acetobacteraceae</taxon>
        <taxon>Rhizosaccharibacter</taxon>
    </lineage>
</organism>
<dbReference type="PANTHER" id="PTHR46230:SF7">
    <property type="entry name" value="BOLA-LIKE PROTEIN 1"/>
    <property type="match status" value="1"/>
</dbReference>
<reference evidence="2 3" key="1">
    <citation type="submission" date="2022-06" db="EMBL/GenBank/DDBJ databases">
        <title>Rhizosaccharibacter gen. nov. sp. nov. KSS12, endophytic bacteria isolated from sugarcane.</title>
        <authorList>
            <person name="Pitiwittayakul N."/>
        </authorList>
    </citation>
    <scope>NUCLEOTIDE SEQUENCE [LARGE SCALE GENOMIC DNA]</scope>
    <source>
        <strain evidence="2 3">KSS12</strain>
    </source>
</reference>
<keyword evidence="3" id="KW-1185">Reference proteome</keyword>
<dbReference type="RefSeq" id="WP_422919440.1">
    <property type="nucleotide sequence ID" value="NZ_JAMZEJ010000004.1"/>
</dbReference>
<accession>A0ABT1VWI9</accession>
<dbReference type="InterPro" id="IPR036065">
    <property type="entry name" value="BolA-like_sf"/>
</dbReference>
<dbReference type="Proteomes" id="UP001524547">
    <property type="component" value="Unassembled WGS sequence"/>
</dbReference>
<sequence length="118" mass="12908">MAAEFMEVGVGRRPDENRTREERIRGLICEALEPQMVAIENDSARHAGHAGAREMAERGAGGETHYLMLVVSGAFRGAGRVQRQRLVHEILADEFRTGLHALSLTLRTPEEQASASAA</sequence>
<evidence type="ECO:0000256" key="1">
    <source>
        <dbReference type="RuleBase" id="RU003860"/>
    </source>
</evidence>
<name>A0ABT1VWI9_9PROT</name>
<dbReference type="PIRSF" id="PIRSF003113">
    <property type="entry name" value="BolA"/>
    <property type="match status" value="1"/>
</dbReference>
<comment type="caution">
    <text evidence="2">The sequence shown here is derived from an EMBL/GenBank/DDBJ whole genome shotgun (WGS) entry which is preliminary data.</text>
</comment>
<dbReference type="EMBL" id="JAMZEJ010000004">
    <property type="protein sequence ID" value="MCQ8240698.1"/>
    <property type="molecule type" value="Genomic_DNA"/>
</dbReference>
<dbReference type="InterPro" id="IPR002634">
    <property type="entry name" value="BolA"/>
</dbReference>
<dbReference type="Gene3D" id="3.30.300.90">
    <property type="entry name" value="BolA-like"/>
    <property type="match status" value="1"/>
</dbReference>
<dbReference type="Pfam" id="PF01722">
    <property type="entry name" value="BolA"/>
    <property type="match status" value="1"/>
</dbReference>